<dbReference type="AlphaFoldDB" id="Q93I86"/>
<name>Q93I86_STAAU</name>
<keyword evidence="1" id="KW-1133">Transmembrane helix</keyword>
<organism evidence="2">
    <name type="scientific">Staphylococcus aureus</name>
    <dbReference type="NCBI Taxonomy" id="1280"/>
    <lineage>
        <taxon>Bacteria</taxon>
        <taxon>Bacillati</taxon>
        <taxon>Bacillota</taxon>
        <taxon>Bacilli</taxon>
        <taxon>Bacillales</taxon>
        <taxon>Staphylococcaceae</taxon>
        <taxon>Staphylococcus</taxon>
    </lineage>
</organism>
<keyword evidence="1" id="KW-0472">Membrane</keyword>
<reference evidence="2" key="2">
    <citation type="journal article" date="2001" name="Antimicrob. Agents Chemother.">
        <title>Structural Comparison of Three Types of Staphylococcal Cassette Chromosome mec Integrated in the Chromosome in Methicillin-Resistant Staphylococcus aureus.</title>
        <authorList>
            <person name="Ito T."/>
            <person name="Katayama Y."/>
            <person name="Asada K."/>
            <person name="Mori N."/>
            <person name="Tsutsumimoto K."/>
            <person name="Hiramatsu K."/>
        </authorList>
    </citation>
    <scope>NUCLEOTIDE SEQUENCE</scope>
    <source>
        <strain evidence="2">85/2082</strain>
    </source>
</reference>
<proteinExistence type="predicted"/>
<reference evidence="2" key="3">
    <citation type="journal article" date="2003" name="Drug Resist. Updat.">
        <title>Insights on antibiotic resistance of Staphylococcus aureus from its whole genome: genomic island SCC.</title>
        <authorList>
            <person name="Ito T."/>
            <person name="Okuma K."/>
            <person name="Xue M.X."/>
            <person name="Yuzawa H."/>
            <person name="Hiramatsu K."/>
        </authorList>
    </citation>
    <scope>NUCLEOTIDE SEQUENCE</scope>
    <source>
        <strain evidence="2">85/2082</strain>
    </source>
</reference>
<feature type="transmembrane region" description="Helical" evidence="1">
    <location>
        <begin position="29"/>
        <end position="54"/>
    </location>
</feature>
<dbReference type="EMBL" id="AB037671">
    <property type="protein sequence ID" value="BAB47675.1"/>
    <property type="molecule type" value="Genomic_DNA"/>
</dbReference>
<accession>Q93I86</accession>
<keyword evidence="1" id="KW-0812">Transmembrane</keyword>
<protein>
    <submittedName>
        <fullName evidence="2">Uncharacterized protein</fullName>
    </submittedName>
</protein>
<evidence type="ECO:0000313" key="2">
    <source>
        <dbReference type="EMBL" id="BAB47675.1"/>
    </source>
</evidence>
<sequence>MFTSISYVNWCFISPEKSVWITECNVATYILFSLIGVLLGMCRLCPLSLFMIYASYFFHCHMCKFTIEQLVSRIFH</sequence>
<evidence type="ECO:0000313" key="3">
    <source>
        <dbReference type="EMBL" id="BAC53838.1"/>
    </source>
</evidence>
<reference evidence="3" key="1">
    <citation type="submission" date="2000-02" db="EMBL/GenBank/DDBJ databases">
        <title>Complete structure of three types of staphylococcal cassette chromosome mec(SCCmec) integrated in the genome of MRSA strains in the world.</title>
        <authorList>
            <person name="Ito T."/>
            <person name="Hiramatsu K."/>
            <person name="Katayama Y."/>
        </authorList>
    </citation>
    <scope>NUCLEOTIDE SEQUENCE</scope>
    <source>
        <strain evidence="3">85/2082</strain>
    </source>
</reference>
<evidence type="ECO:0000256" key="1">
    <source>
        <dbReference type="SAM" id="Phobius"/>
    </source>
</evidence>
<dbReference type="EMBL" id="AB038513">
    <property type="protein sequence ID" value="BAC53838.1"/>
    <property type="molecule type" value="Genomic_DNA"/>
</dbReference>